<sequence length="204" mass="22133">MIPASVTRPDAAGARRRRRGALAALLLGLYGAACAAELAGAPLTPPPVSAAPPPRTALRIGQAPPEWLGLDRNGRSLQVGQYRGRALLVVFWAGWCGQCRSELPLLAALHRGFGRERLAVVAINHAESRQDFDAFVRLNPGLDFEFVHDPGTVARHYGVRAVPQVFLIDAQGRLTHQQRGYSPEKIDALARELRGLLPSTGRRD</sequence>
<evidence type="ECO:0000259" key="2">
    <source>
        <dbReference type="PROSITE" id="PS51352"/>
    </source>
</evidence>
<organism evidence="3 4">
    <name type="scientific">Lysobacter firmicutimachus</name>
    <dbReference type="NCBI Taxonomy" id="1792846"/>
    <lineage>
        <taxon>Bacteria</taxon>
        <taxon>Pseudomonadati</taxon>
        <taxon>Pseudomonadota</taxon>
        <taxon>Gammaproteobacteria</taxon>
        <taxon>Lysobacterales</taxon>
        <taxon>Lysobacteraceae</taxon>
        <taxon>Lysobacter</taxon>
    </lineage>
</organism>
<proteinExistence type="predicted"/>
<feature type="signal peptide" evidence="1">
    <location>
        <begin position="1"/>
        <end position="35"/>
    </location>
</feature>
<dbReference type="SUPFAM" id="SSF52833">
    <property type="entry name" value="Thioredoxin-like"/>
    <property type="match status" value="1"/>
</dbReference>
<dbReference type="Pfam" id="PF00578">
    <property type="entry name" value="AhpC-TSA"/>
    <property type="match status" value="1"/>
</dbReference>
<comment type="caution">
    <text evidence="3">The sequence shown here is derived from an EMBL/GenBank/DDBJ whole genome shotgun (WGS) entry which is preliminary data.</text>
</comment>
<dbReference type="InterPro" id="IPR050553">
    <property type="entry name" value="Thioredoxin_ResA/DsbE_sf"/>
</dbReference>
<dbReference type="InterPro" id="IPR013766">
    <property type="entry name" value="Thioredoxin_domain"/>
</dbReference>
<dbReference type="InterPro" id="IPR036249">
    <property type="entry name" value="Thioredoxin-like_sf"/>
</dbReference>
<evidence type="ECO:0000313" key="4">
    <source>
        <dbReference type="Proteomes" id="UP001387215"/>
    </source>
</evidence>
<dbReference type="EMBL" id="JBANDL010000002">
    <property type="protein sequence ID" value="MEI2455706.1"/>
    <property type="molecule type" value="Genomic_DNA"/>
</dbReference>
<dbReference type="InterPro" id="IPR000866">
    <property type="entry name" value="AhpC/TSA"/>
</dbReference>
<protein>
    <submittedName>
        <fullName evidence="3">TlpA disulfide reductase family protein</fullName>
    </submittedName>
</protein>
<dbReference type="CDD" id="cd02966">
    <property type="entry name" value="TlpA_like_family"/>
    <property type="match status" value="1"/>
</dbReference>
<evidence type="ECO:0000313" key="3">
    <source>
        <dbReference type="EMBL" id="MEI2455706.1"/>
    </source>
</evidence>
<gene>
    <name evidence="3" type="ORF">V2J18_13580</name>
</gene>
<name>A0ABU8D5Q5_9GAMM</name>
<dbReference type="Proteomes" id="UP001387215">
    <property type="component" value="Unassembled WGS sequence"/>
</dbReference>
<dbReference type="PANTHER" id="PTHR42852:SF17">
    <property type="entry name" value="THIOREDOXIN-LIKE PROTEIN HI_1115"/>
    <property type="match status" value="1"/>
</dbReference>
<accession>A0ABU8D5Q5</accession>
<dbReference type="PROSITE" id="PS51352">
    <property type="entry name" value="THIOREDOXIN_2"/>
    <property type="match status" value="1"/>
</dbReference>
<dbReference type="RefSeq" id="WP_336132019.1">
    <property type="nucleotide sequence ID" value="NZ_JBANDL010000002.1"/>
</dbReference>
<feature type="domain" description="Thioredoxin" evidence="2">
    <location>
        <begin position="58"/>
        <end position="195"/>
    </location>
</feature>
<dbReference type="PANTHER" id="PTHR42852">
    <property type="entry name" value="THIOL:DISULFIDE INTERCHANGE PROTEIN DSBE"/>
    <property type="match status" value="1"/>
</dbReference>
<reference evidence="3 4" key="1">
    <citation type="submission" date="2024-02" db="EMBL/GenBank/DDBJ databases">
        <title>Lysobacter Genome Sequencing and Mining.</title>
        <authorList>
            <person name="Bierman J."/>
            <person name="Walker M.C."/>
        </authorList>
    </citation>
    <scope>NUCLEOTIDE SEQUENCE [LARGE SCALE GENOMIC DNA]</scope>
    <source>
        <strain evidence="3 4">PB6250</strain>
    </source>
</reference>
<feature type="chain" id="PRO_5046316733" evidence="1">
    <location>
        <begin position="36"/>
        <end position="204"/>
    </location>
</feature>
<dbReference type="Gene3D" id="3.40.30.10">
    <property type="entry name" value="Glutaredoxin"/>
    <property type="match status" value="1"/>
</dbReference>
<keyword evidence="1" id="KW-0732">Signal</keyword>
<evidence type="ECO:0000256" key="1">
    <source>
        <dbReference type="SAM" id="SignalP"/>
    </source>
</evidence>
<keyword evidence="4" id="KW-1185">Reference proteome</keyword>